<dbReference type="Pfam" id="PF07859">
    <property type="entry name" value="Abhydrolase_3"/>
    <property type="match status" value="1"/>
</dbReference>
<organism evidence="5 6">
    <name type="scientific">Aspergillus sergii</name>
    <dbReference type="NCBI Taxonomy" id="1034303"/>
    <lineage>
        <taxon>Eukaryota</taxon>
        <taxon>Fungi</taxon>
        <taxon>Dikarya</taxon>
        <taxon>Ascomycota</taxon>
        <taxon>Pezizomycotina</taxon>
        <taxon>Eurotiomycetes</taxon>
        <taxon>Eurotiomycetidae</taxon>
        <taxon>Eurotiales</taxon>
        <taxon>Aspergillaceae</taxon>
        <taxon>Aspergillus</taxon>
        <taxon>Aspergillus subgen. Circumdati</taxon>
    </lineage>
</organism>
<dbReference type="CDD" id="cd05323">
    <property type="entry name" value="ADH_SDR_c_like"/>
    <property type="match status" value="1"/>
</dbReference>
<protein>
    <submittedName>
        <fullName evidence="5">Alpha/beta hydrolase fold-domain-containing protein</fullName>
    </submittedName>
</protein>
<accession>A0A5N6WSP8</accession>
<dbReference type="PROSITE" id="PS00061">
    <property type="entry name" value="ADH_SHORT"/>
    <property type="match status" value="1"/>
</dbReference>
<keyword evidence="5" id="KW-0378">Hydrolase</keyword>
<dbReference type="InterPro" id="IPR013094">
    <property type="entry name" value="AB_hydrolase_3"/>
</dbReference>
<dbReference type="GO" id="GO:0016787">
    <property type="term" value="F:hydrolase activity"/>
    <property type="evidence" value="ECO:0007669"/>
    <property type="project" value="UniProtKB-KW"/>
</dbReference>
<evidence type="ECO:0000256" key="2">
    <source>
        <dbReference type="ARBA" id="ARBA00022857"/>
    </source>
</evidence>
<dbReference type="InterPro" id="IPR020904">
    <property type="entry name" value="Sc_DH/Rdtase_CS"/>
</dbReference>
<proteinExistence type="inferred from homology"/>
<dbReference type="PRINTS" id="PR00081">
    <property type="entry name" value="GDHRDH"/>
</dbReference>
<evidence type="ECO:0000313" key="5">
    <source>
        <dbReference type="EMBL" id="KAE8323803.1"/>
    </source>
</evidence>
<evidence type="ECO:0000313" key="6">
    <source>
        <dbReference type="Proteomes" id="UP000325945"/>
    </source>
</evidence>
<keyword evidence="2" id="KW-0521">NADP</keyword>
<dbReference type="SUPFAM" id="SSF53474">
    <property type="entry name" value="alpha/beta-Hydrolases"/>
    <property type="match status" value="1"/>
</dbReference>
<dbReference type="AlphaFoldDB" id="A0A5N6WSP8"/>
<dbReference type="InterPro" id="IPR036291">
    <property type="entry name" value="NAD(P)-bd_dom_sf"/>
</dbReference>
<dbReference type="InterPro" id="IPR002347">
    <property type="entry name" value="SDR_fam"/>
</dbReference>
<sequence length="608" mass="65787">MPLQLDPEFATAAGPILQQLSQQPKPAIHDVTARRNLMASITANSPKTPIPDDIEHLIYYAPTQSGDFQVPIHHYRKKRGPVGPDEAMRDPDPAVVHTHGGGFISLSVAELESMLVGYVLGSGVQILSIDYRLAPEHPYPGPMEDSWTGLQWVYAHAEELCIDTRRIAVMGESAGAGLAAGLALMARDKGLSPPLAKQILVYPMLDDRGVENKAGDLAFWTPEDNLTGWTAYLGKDVGMDRVEAYAAPARAESVEGLPPMYIDCGQLDIFAKEDTAYALRFVEAGIPVEFHLYPGLPHGFSRGSNRIQYEELSGPSPNSDALTENVSNKVAIVTGAARGIGFATANLLARHGARVVLVDLHEDALKNAVEAIGLHATYKTCDVSDWDQQIALFQWVTDTIGPIELVVCNAAINPEISLLQTQDPSRQAQLNSQARYNYLADETKEGKLERPSTQLFDVNINSVVYGLKLAIHHMKQRGAGGRIVVTGSAGSYLPVPSQPLYTASKHAVLGLVRSTALIEEVIRANIAISWIAPWLTLTSMVEGLEATTQPHTLKSSPEDVAWAIAAAVASPTSWANAKGFWVQGTTITEVEGAYGEVGQRLIAPENRF</sequence>
<dbReference type="Gene3D" id="3.40.50.1820">
    <property type="entry name" value="alpha/beta hydrolase"/>
    <property type="match status" value="1"/>
</dbReference>
<dbReference type="Pfam" id="PF00106">
    <property type="entry name" value="adh_short"/>
    <property type="match status" value="1"/>
</dbReference>
<name>A0A5N6WSP8_9EURO</name>
<dbReference type="PANTHER" id="PTHR43180:SF33">
    <property type="entry name" value="15-HYDROXYPROSTAGLANDIN DEHYDROGENASE [NAD(+)]-LIKE"/>
    <property type="match status" value="1"/>
</dbReference>
<evidence type="ECO:0000259" key="4">
    <source>
        <dbReference type="Pfam" id="PF07859"/>
    </source>
</evidence>
<comment type="similarity">
    <text evidence="1">Belongs to the short-chain dehydrogenases/reductases (SDR) family.</text>
</comment>
<dbReference type="GO" id="GO:0016491">
    <property type="term" value="F:oxidoreductase activity"/>
    <property type="evidence" value="ECO:0007669"/>
    <property type="project" value="UniProtKB-KW"/>
</dbReference>
<dbReference type="Proteomes" id="UP000325945">
    <property type="component" value="Unassembled WGS sequence"/>
</dbReference>
<evidence type="ECO:0000256" key="3">
    <source>
        <dbReference type="ARBA" id="ARBA00023002"/>
    </source>
</evidence>
<keyword evidence="3" id="KW-0560">Oxidoreductase</keyword>
<reference evidence="6" key="1">
    <citation type="submission" date="2019-04" db="EMBL/GenBank/DDBJ databases">
        <title>Friends and foes A comparative genomics studyof 23 Aspergillus species from section Flavi.</title>
        <authorList>
            <consortium name="DOE Joint Genome Institute"/>
            <person name="Kjaerbolling I."/>
            <person name="Vesth T."/>
            <person name="Frisvad J.C."/>
            <person name="Nybo J.L."/>
            <person name="Theobald S."/>
            <person name="Kildgaard S."/>
            <person name="Isbrandt T."/>
            <person name="Kuo A."/>
            <person name="Sato A."/>
            <person name="Lyhne E.K."/>
            <person name="Kogle M.E."/>
            <person name="Wiebenga A."/>
            <person name="Kun R.S."/>
            <person name="Lubbers R.J."/>
            <person name="Makela M.R."/>
            <person name="Barry K."/>
            <person name="Chovatia M."/>
            <person name="Clum A."/>
            <person name="Daum C."/>
            <person name="Haridas S."/>
            <person name="He G."/>
            <person name="LaButti K."/>
            <person name="Lipzen A."/>
            <person name="Mondo S."/>
            <person name="Riley R."/>
            <person name="Salamov A."/>
            <person name="Simmons B.A."/>
            <person name="Magnuson J.K."/>
            <person name="Henrissat B."/>
            <person name="Mortensen U.H."/>
            <person name="Larsen T.O."/>
            <person name="Devries R.P."/>
            <person name="Grigoriev I.V."/>
            <person name="Machida M."/>
            <person name="Baker S.E."/>
            <person name="Andersen M.R."/>
        </authorList>
    </citation>
    <scope>NUCLEOTIDE SEQUENCE [LARGE SCALE GENOMIC DNA]</scope>
    <source>
        <strain evidence="6">CBS 130017</strain>
    </source>
</reference>
<dbReference type="SUPFAM" id="SSF51735">
    <property type="entry name" value="NAD(P)-binding Rossmann-fold domains"/>
    <property type="match status" value="1"/>
</dbReference>
<dbReference type="Gene3D" id="3.40.50.720">
    <property type="entry name" value="NAD(P)-binding Rossmann-like Domain"/>
    <property type="match status" value="1"/>
</dbReference>
<gene>
    <name evidence="5" type="ORF">BDV39DRAFT_217516</name>
</gene>
<keyword evidence="6" id="KW-1185">Reference proteome</keyword>
<dbReference type="PANTHER" id="PTHR43180">
    <property type="entry name" value="3-OXOACYL-(ACYL-CARRIER-PROTEIN) REDUCTASE (AFU_ORTHOLOGUE AFUA_6G11210)"/>
    <property type="match status" value="1"/>
</dbReference>
<dbReference type="EMBL" id="ML741825">
    <property type="protein sequence ID" value="KAE8323803.1"/>
    <property type="molecule type" value="Genomic_DNA"/>
</dbReference>
<dbReference type="InterPro" id="IPR029058">
    <property type="entry name" value="AB_hydrolase_fold"/>
</dbReference>
<dbReference type="GO" id="GO:0044550">
    <property type="term" value="P:secondary metabolite biosynthetic process"/>
    <property type="evidence" value="ECO:0007669"/>
    <property type="project" value="UniProtKB-ARBA"/>
</dbReference>
<feature type="domain" description="Alpha/beta hydrolase fold-3" evidence="4">
    <location>
        <begin position="95"/>
        <end position="300"/>
    </location>
</feature>
<evidence type="ECO:0000256" key="1">
    <source>
        <dbReference type="ARBA" id="ARBA00006484"/>
    </source>
</evidence>